<keyword evidence="1" id="KW-0472">Membrane</keyword>
<dbReference type="Proteomes" id="UP000703893">
    <property type="component" value="Unassembled WGS sequence"/>
</dbReference>
<gene>
    <name evidence="2" type="ORF">FJZ00_00355</name>
</gene>
<proteinExistence type="predicted"/>
<evidence type="ECO:0000313" key="3">
    <source>
        <dbReference type="Proteomes" id="UP000703893"/>
    </source>
</evidence>
<evidence type="ECO:0008006" key="4">
    <source>
        <dbReference type="Google" id="ProtNLM"/>
    </source>
</evidence>
<keyword evidence="1" id="KW-1133">Transmembrane helix</keyword>
<dbReference type="AlphaFoldDB" id="A0A937X4Q8"/>
<organism evidence="2 3">
    <name type="scientific">Candidatus Tanganyikabacteria bacterium</name>
    <dbReference type="NCBI Taxonomy" id="2961651"/>
    <lineage>
        <taxon>Bacteria</taxon>
        <taxon>Bacillati</taxon>
        <taxon>Candidatus Sericytochromatia</taxon>
        <taxon>Candidatus Tanganyikabacteria</taxon>
    </lineage>
</organism>
<accession>A0A937X4Q8</accession>
<dbReference type="SUPFAM" id="SSF81665">
    <property type="entry name" value="Calcium ATPase, transmembrane domain M"/>
    <property type="match status" value="1"/>
</dbReference>
<dbReference type="InterPro" id="IPR023298">
    <property type="entry name" value="ATPase_P-typ_TM_dom_sf"/>
</dbReference>
<dbReference type="EMBL" id="VGJX01000008">
    <property type="protein sequence ID" value="MBM3273571.1"/>
    <property type="molecule type" value="Genomic_DNA"/>
</dbReference>
<evidence type="ECO:0000256" key="1">
    <source>
        <dbReference type="SAM" id="Phobius"/>
    </source>
</evidence>
<evidence type="ECO:0000313" key="2">
    <source>
        <dbReference type="EMBL" id="MBM3273571.1"/>
    </source>
</evidence>
<feature type="transmembrane region" description="Helical" evidence="1">
    <location>
        <begin position="46"/>
        <end position="63"/>
    </location>
</feature>
<feature type="transmembrane region" description="Helical" evidence="1">
    <location>
        <begin position="21"/>
        <end position="40"/>
    </location>
</feature>
<protein>
    <recommendedName>
        <fullName evidence="4">Cation-transporting P-type ATPase N-terminal domain-containing protein</fullName>
    </recommendedName>
</protein>
<sequence>MGLDALPQPKGRSIWAIAKTQVAAFVSLLLLAAAGLGYALGEPLQAAALLATLAINALAGFVMDNRAETVIQVSKGLPTGIPPGAGR</sequence>
<comment type="caution">
    <text evidence="2">The sequence shown here is derived from an EMBL/GenBank/DDBJ whole genome shotgun (WGS) entry which is preliminary data.</text>
</comment>
<name>A0A937X4Q8_9BACT</name>
<reference evidence="2 3" key="1">
    <citation type="submission" date="2019-03" db="EMBL/GenBank/DDBJ databases">
        <title>Lake Tanganyika Metagenome-Assembled Genomes (MAGs).</title>
        <authorList>
            <person name="Tran P."/>
        </authorList>
    </citation>
    <scope>NUCLEOTIDE SEQUENCE [LARGE SCALE GENOMIC DNA]</scope>
    <source>
        <strain evidence="2">K_DeepCast_65m_m2_236</strain>
    </source>
</reference>
<keyword evidence="1" id="KW-0812">Transmembrane</keyword>